<name>A0A0A9DSJ4_ARUDO</name>
<protein>
    <submittedName>
        <fullName evidence="2">Uncharacterized protein</fullName>
    </submittedName>
</protein>
<sequence length="100" mass="11194">MVSSNEQNTCKSAYLDVESPPSWDSTSSLLTDVVELDDVPISWSPYTKLTILRVMEPGEMVSTGTVFGLFVFLFCWGSLFLFFGSFNGQFPDSWCPKPPH</sequence>
<evidence type="ECO:0000313" key="2">
    <source>
        <dbReference type="EMBL" id="JAD88600.1"/>
    </source>
</evidence>
<organism evidence="2">
    <name type="scientific">Arundo donax</name>
    <name type="common">Giant reed</name>
    <name type="synonym">Donax arundinaceus</name>
    <dbReference type="NCBI Taxonomy" id="35708"/>
    <lineage>
        <taxon>Eukaryota</taxon>
        <taxon>Viridiplantae</taxon>
        <taxon>Streptophyta</taxon>
        <taxon>Embryophyta</taxon>
        <taxon>Tracheophyta</taxon>
        <taxon>Spermatophyta</taxon>
        <taxon>Magnoliopsida</taxon>
        <taxon>Liliopsida</taxon>
        <taxon>Poales</taxon>
        <taxon>Poaceae</taxon>
        <taxon>PACMAD clade</taxon>
        <taxon>Arundinoideae</taxon>
        <taxon>Arundineae</taxon>
        <taxon>Arundo</taxon>
    </lineage>
</organism>
<dbReference type="EMBL" id="GBRH01209295">
    <property type="protein sequence ID" value="JAD88600.1"/>
    <property type="molecule type" value="Transcribed_RNA"/>
</dbReference>
<reference evidence="2" key="1">
    <citation type="submission" date="2014-09" db="EMBL/GenBank/DDBJ databases">
        <authorList>
            <person name="Magalhaes I.L.F."/>
            <person name="Oliveira U."/>
            <person name="Santos F.R."/>
            <person name="Vidigal T.H.D.A."/>
            <person name="Brescovit A.D."/>
            <person name="Santos A.J."/>
        </authorList>
    </citation>
    <scope>NUCLEOTIDE SEQUENCE</scope>
    <source>
        <tissue evidence="2">Shoot tissue taken approximately 20 cm above the soil surface</tissue>
    </source>
</reference>
<feature type="transmembrane region" description="Helical" evidence="1">
    <location>
        <begin position="61"/>
        <end position="83"/>
    </location>
</feature>
<keyword evidence="1" id="KW-1133">Transmembrane helix</keyword>
<keyword evidence="1" id="KW-0812">Transmembrane</keyword>
<proteinExistence type="predicted"/>
<evidence type="ECO:0000256" key="1">
    <source>
        <dbReference type="SAM" id="Phobius"/>
    </source>
</evidence>
<accession>A0A0A9DSJ4</accession>
<reference evidence="2" key="2">
    <citation type="journal article" date="2015" name="Data Brief">
        <title>Shoot transcriptome of the giant reed, Arundo donax.</title>
        <authorList>
            <person name="Barrero R.A."/>
            <person name="Guerrero F.D."/>
            <person name="Moolhuijzen P."/>
            <person name="Goolsby J.A."/>
            <person name="Tidwell J."/>
            <person name="Bellgard S.E."/>
            <person name="Bellgard M.I."/>
        </authorList>
    </citation>
    <scope>NUCLEOTIDE SEQUENCE</scope>
    <source>
        <tissue evidence="2">Shoot tissue taken approximately 20 cm above the soil surface</tissue>
    </source>
</reference>
<keyword evidence="1" id="KW-0472">Membrane</keyword>
<dbReference type="AlphaFoldDB" id="A0A0A9DSJ4"/>